<evidence type="ECO:0000313" key="4">
    <source>
        <dbReference type="Proteomes" id="UP000660021"/>
    </source>
</evidence>
<dbReference type="Proteomes" id="UP000660021">
    <property type="component" value="Unassembled WGS sequence"/>
</dbReference>
<dbReference type="EMBL" id="JACOPR010000016">
    <property type="protein sequence ID" value="MBC5732043.1"/>
    <property type="molecule type" value="Genomic_DNA"/>
</dbReference>
<accession>A0ABR7HX03</accession>
<feature type="domain" description="Restriction endonuclease type II NgoFVII N-terminal" evidence="1">
    <location>
        <begin position="5"/>
        <end position="163"/>
    </location>
</feature>
<dbReference type="Pfam" id="PF20731">
    <property type="entry name" value="RE_NgoFVII_C"/>
    <property type="match status" value="1"/>
</dbReference>
<keyword evidence="3" id="KW-0378">Hydrolase</keyword>
<evidence type="ECO:0000259" key="1">
    <source>
        <dbReference type="Pfam" id="PF09565"/>
    </source>
</evidence>
<name>A0ABR7HX03_9FIRM</name>
<sequence>MITADISKEVLFDPLELDVNEFYIVSGYATPTMLSWYIKNLYHKTRTPIKISLLVGMVPFDGISVSVHEGFVQLIRDDKPQEIQKLECSYIYDDPAVHSNLFIWAKDGVPQKAFAGSAYFVQSSFVGHHRQETMETCDPEEAMRYYQSLISRSIYAHHAEIEEYVQIHPTHPVLDRENALIEGIDTAQVHYEAVTLSLITRTGEPGVRSGLNWGQRPGRNPNEAYISLPSKIAKSGFFPLEKRHFTAITDDRHQLILRVEQQNDKAVTTPARNSDLGEYFRNRLGLANGDFVTREDLDRYGRTDVIFIKLDEETYYMDFSV</sequence>
<gene>
    <name evidence="3" type="ORF">H8S34_14615</name>
</gene>
<keyword evidence="4" id="KW-1185">Reference proteome</keyword>
<reference evidence="3 4" key="1">
    <citation type="submission" date="2020-08" db="EMBL/GenBank/DDBJ databases">
        <title>Genome public.</title>
        <authorList>
            <person name="Liu C."/>
            <person name="Sun Q."/>
        </authorList>
    </citation>
    <scope>NUCLEOTIDE SEQUENCE [LARGE SCALE GENOMIC DNA]</scope>
    <source>
        <strain evidence="3 4">New-38</strain>
    </source>
</reference>
<dbReference type="InterPro" id="IPR019065">
    <property type="entry name" value="RE_NgoFVII_N"/>
</dbReference>
<dbReference type="CDD" id="cd09117">
    <property type="entry name" value="PLDc_Bfil_DEXD_like"/>
    <property type="match status" value="1"/>
</dbReference>
<keyword evidence="3" id="KW-0540">Nuclease</keyword>
<proteinExistence type="predicted"/>
<comment type="caution">
    <text evidence="3">The sequence shown here is derived from an EMBL/GenBank/DDBJ whole genome shotgun (WGS) entry which is preliminary data.</text>
</comment>
<dbReference type="InterPro" id="IPR048923">
    <property type="entry name" value="RE_NgoFVII_C"/>
</dbReference>
<dbReference type="Pfam" id="PF09565">
    <property type="entry name" value="RE_NgoFVII"/>
    <property type="match status" value="1"/>
</dbReference>
<dbReference type="RefSeq" id="WP_186964397.1">
    <property type="nucleotide sequence ID" value="NZ_JACOPR010000016.1"/>
</dbReference>
<organism evidence="3 4">
    <name type="scientific">Pseudoflavonifractor hominis</name>
    <dbReference type="NCBI Taxonomy" id="2763059"/>
    <lineage>
        <taxon>Bacteria</taxon>
        <taxon>Bacillati</taxon>
        <taxon>Bacillota</taxon>
        <taxon>Clostridia</taxon>
        <taxon>Eubacteriales</taxon>
        <taxon>Oscillospiraceae</taxon>
        <taxon>Pseudoflavonifractor</taxon>
    </lineage>
</organism>
<protein>
    <submittedName>
        <fullName evidence="3">NgoFVII family restriction endonuclease</fullName>
    </submittedName>
</protein>
<evidence type="ECO:0000313" key="3">
    <source>
        <dbReference type="EMBL" id="MBC5732043.1"/>
    </source>
</evidence>
<evidence type="ECO:0000259" key="2">
    <source>
        <dbReference type="Pfam" id="PF20731"/>
    </source>
</evidence>
<dbReference type="GO" id="GO:0004519">
    <property type="term" value="F:endonuclease activity"/>
    <property type="evidence" value="ECO:0007669"/>
    <property type="project" value="UniProtKB-KW"/>
</dbReference>
<feature type="domain" description="Restriction endonuclease type II NgoFVII C-terminal B3-like DNA-binding" evidence="2">
    <location>
        <begin position="189"/>
        <end position="311"/>
    </location>
</feature>
<keyword evidence="3" id="KW-0255">Endonuclease</keyword>
<dbReference type="Gene3D" id="3.30.870.10">
    <property type="entry name" value="Endonuclease Chain A"/>
    <property type="match status" value="1"/>
</dbReference>